<dbReference type="Gene3D" id="2.60.40.10">
    <property type="entry name" value="Immunoglobulins"/>
    <property type="match status" value="1"/>
</dbReference>
<dbReference type="RefSeq" id="XP_031472067.1">
    <property type="nucleotide sequence ID" value="XM_031616207.1"/>
</dbReference>
<dbReference type="InterPro" id="IPR050160">
    <property type="entry name" value="MHC/Immunoglobulin"/>
</dbReference>
<reference evidence="10" key="1">
    <citation type="submission" date="2025-08" db="UniProtKB">
        <authorList>
            <consortium name="Ensembl"/>
        </authorList>
    </citation>
    <scope>IDENTIFICATION</scope>
</reference>
<evidence type="ECO:0000256" key="3">
    <source>
        <dbReference type="ARBA" id="ARBA00018767"/>
    </source>
</evidence>
<dbReference type="InterPro" id="IPR036179">
    <property type="entry name" value="Ig-like_dom_sf"/>
</dbReference>
<keyword evidence="8" id="KW-0732">Signal</keyword>
<protein>
    <recommendedName>
        <fullName evidence="3">Beta-2-microglobulin</fullName>
    </recommendedName>
</protein>
<dbReference type="GeneID" id="116244504"/>
<evidence type="ECO:0000256" key="1">
    <source>
        <dbReference type="ARBA" id="ARBA00004613"/>
    </source>
</evidence>
<evidence type="ECO:0000256" key="6">
    <source>
        <dbReference type="ARBA" id="ARBA00022859"/>
    </source>
</evidence>
<dbReference type="AlphaFoldDB" id="A0A669P2A1"/>
<evidence type="ECO:0000256" key="4">
    <source>
        <dbReference type="ARBA" id="ARBA00022451"/>
    </source>
</evidence>
<dbReference type="RefSeq" id="XP_031472066.1">
    <property type="nucleotide sequence ID" value="XM_031616206.1"/>
</dbReference>
<evidence type="ECO:0000256" key="8">
    <source>
        <dbReference type="SAM" id="SignalP"/>
    </source>
</evidence>
<dbReference type="InterPro" id="IPR003597">
    <property type="entry name" value="Ig_C1-set"/>
</dbReference>
<dbReference type="GO" id="GO:0005576">
    <property type="term" value="C:extracellular region"/>
    <property type="evidence" value="ECO:0007669"/>
    <property type="project" value="UniProtKB-SubCell"/>
</dbReference>
<dbReference type="PANTHER" id="PTHR19944:SF62">
    <property type="entry name" value="BETA-2-MICROGLOBULIN"/>
    <property type="match status" value="1"/>
</dbReference>
<name>A0A669P2A1_PHACC</name>
<feature type="chain" id="PRO_5025614282" description="Beta-2-microglobulin" evidence="8">
    <location>
        <begin position="24"/>
        <end position="121"/>
    </location>
</feature>
<dbReference type="Proteomes" id="UP000472261">
    <property type="component" value="Unplaced"/>
</dbReference>
<dbReference type="KEGG" id="pcoc:116244504"/>
<comment type="similarity">
    <text evidence="2">Belongs to the beta-2-microglobulin family.</text>
</comment>
<dbReference type="GO" id="GO:0010038">
    <property type="term" value="P:response to metal ion"/>
    <property type="evidence" value="ECO:0007669"/>
    <property type="project" value="UniProtKB-ARBA"/>
</dbReference>
<evidence type="ECO:0000259" key="9">
    <source>
        <dbReference type="PROSITE" id="PS50835"/>
    </source>
</evidence>
<keyword evidence="4" id="KW-0490">MHC I</keyword>
<evidence type="ECO:0000256" key="2">
    <source>
        <dbReference type="ARBA" id="ARBA00009564"/>
    </source>
</evidence>
<comment type="subcellular location">
    <subcellularLocation>
        <location evidence="1">Secreted</location>
    </subcellularLocation>
</comment>
<dbReference type="Ensembl" id="ENSPCLT00000002059.1">
    <property type="protein sequence ID" value="ENSPCLP00000001539.1"/>
    <property type="gene ID" value="ENSPCLG00000001273.1"/>
</dbReference>
<dbReference type="InterPro" id="IPR003006">
    <property type="entry name" value="Ig/MHC_CS"/>
</dbReference>
<feature type="signal peptide" evidence="8">
    <location>
        <begin position="1"/>
        <end position="23"/>
    </location>
</feature>
<dbReference type="InterPro" id="IPR007110">
    <property type="entry name" value="Ig-like_dom"/>
</dbReference>
<dbReference type="GO" id="GO:0006955">
    <property type="term" value="P:immune response"/>
    <property type="evidence" value="ECO:0007669"/>
    <property type="project" value="InterPro"/>
</dbReference>
<keyword evidence="5" id="KW-0964">Secreted</keyword>
<proteinExistence type="inferred from homology"/>
<sequence>MGKAAAMLVALVALVALLGLAQADLTPKVQVYSRFPASAGTKNVLNCFAAGFHPPKISITLMKDGVPMEGAQYSDMSFNEDWSFQRLAYADFTPSSDATYTCRVEHETLKEPQVYKWDPEF</sequence>
<dbReference type="GO" id="GO:0042612">
    <property type="term" value="C:MHC class I protein complex"/>
    <property type="evidence" value="ECO:0007669"/>
    <property type="project" value="UniProtKB-KW"/>
</dbReference>
<dbReference type="PROSITE" id="PS50835">
    <property type="entry name" value="IG_LIKE"/>
    <property type="match status" value="1"/>
</dbReference>
<keyword evidence="7" id="KW-0393">Immunoglobulin domain</keyword>
<dbReference type="PANTHER" id="PTHR19944">
    <property type="entry name" value="MHC CLASS II-RELATED"/>
    <property type="match status" value="1"/>
</dbReference>
<feature type="domain" description="Ig-like" evidence="9">
    <location>
        <begin position="27"/>
        <end position="115"/>
    </location>
</feature>
<keyword evidence="11" id="KW-1185">Reference proteome</keyword>
<keyword evidence="6" id="KW-0391">Immunity</keyword>
<dbReference type="GO" id="GO:0002474">
    <property type="term" value="P:antigen processing and presentation of peptide antigen via MHC class I"/>
    <property type="evidence" value="ECO:0007669"/>
    <property type="project" value="UniProtKB-KW"/>
</dbReference>
<evidence type="ECO:0000313" key="10">
    <source>
        <dbReference type="Ensembl" id="ENSPCLP00000001539.1"/>
    </source>
</evidence>
<dbReference type="Pfam" id="PF07654">
    <property type="entry name" value="C1-set"/>
    <property type="match status" value="1"/>
</dbReference>
<dbReference type="OMA" id="EDVFSCR"/>
<evidence type="ECO:0000256" key="7">
    <source>
        <dbReference type="ARBA" id="ARBA00023319"/>
    </source>
</evidence>
<organism evidence="10 11">
    <name type="scientific">Phasianus colchicus</name>
    <name type="common">Common pheasant</name>
    <dbReference type="NCBI Taxonomy" id="9054"/>
    <lineage>
        <taxon>Eukaryota</taxon>
        <taxon>Metazoa</taxon>
        <taxon>Chordata</taxon>
        <taxon>Craniata</taxon>
        <taxon>Vertebrata</taxon>
        <taxon>Euteleostomi</taxon>
        <taxon>Archelosauria</taxon>
        <taxon>Archosauria</taxon>
        <taxon>Dinosauria</taxon>
        <taxon>Saurischia</taxon>
        <taxon>Theropoda</taxon>
        <taxon>Coelurosauria</taxon>
        <taxon>Aves</taxon>
        <taxon>Neognathae</taxon>
        <taxon>Galloanserae</taxon>
        <taxon>Galliformes</taxon>
        <taxon>Phasianidae</taxon>
        <taxon>Phasianinae</taxon>
        <taxon>Phasianus</taxon>
    </lineage>
</organism>
<dbReference type="InterPro" id="IPR015707">
    <property type="entry name" value="B2Microglobulin"/>
</dbReference>
<dbReference type="FunFam" id="2.60.40.10:FF:001005">
    <property type="entry name" value="Beta-2-microglobulin"/>
    <property type="match status" value="1"/>
</dbReference>
<reference evidence="10" key="2">
    <citation type="submission" date="2025-09" db="UniProtKB">
        <authorList>
            <consortium name="Ensembl"/>
        </authorList>
    </citation>
    <scope>IDENTIFICATION</scope>
</reference>
<dbReference type="CTD" id="567"/>
<dbReference type="SMART" id="SM00407">
    <property type="entry name" value="IGc1"/>
    <property type="match status" value="1"/>
</dbReference>
<accession>A0A669P2A1</accession>
<dbReference type="PROSITE" id="PS00290">
    <property type="entry name" value="IG_MHC"/>
    <property type="match status" value="1"/>
</dbReference>
<dbReference type="SUPFAM" id="SSF48726">
    <property type="entry name" value="Immunoglobulin"/>
    <property type="match status" value="1"/>
</dbReference>
<evidence type="ECO:0000313" key="11">
    <source>
        <dbReference type="Proteomes" id="UP000472261"/>
    </source>
</evidence>
<evidence type="ECO:0000256" key="5">
    <source>
        <dbReference type="ARBA" id="ARBA00022525"/>
    </source>
</evidence>
<dbReference type="CDD" id="cd05770">
    <property type="entry name" value="IgC1_beta2m"/>
    <property type="match status" value="1"/>
</dbReference>
<gene>
    <name evidence="10" type="primary">B2M</name>
</gene>
<dbReference type="InterPro" id="IPR013783">
    <property type="entry name" value="Ig-like_fold"/>
</dbReference>
<dbReference type="OrthoDB" id="9949628at2759"/>